<reference evidence="11" key="1">
    <citation type="submission" date="2022-01" db="EMBL/GenBank/DDBJ databases">
        <title>Comparative genomics reveals a dynamic genome evolution in the ectomycorrhizal milk-cap (Lactarius) mushrooms.</title>
        <authorList>
            <consortium name="DOE Joint Genome Institute"/>
            <person name="Lebreton A."/>
            <person name="Tang N."/>
            <person name="Kuo A."/>
            <person name="LaButti K."/>
            <person name="Drula E."/>
            <person name="Barry K."/>
            <person name="Clum A."/>
            <person name="Lipzen A."/>
            <person name="Mousain D."/>
            <person name="Ng V."/>
            <person name="Wang R."/>
            <person name="Wang X."/>
            <person name="Dai Y."/>
            <person name="Henrissat B."/>
            <person name="Grigoriev I.V."/>
            <person name="Guerin-Laguette A."/>
            <person name="Yu F."/>
            <person name="Martin F.M."/>
        </authorList>
    </citation>
    <scope>NUCLEOTIDE SEQUENCE</scope>
    <source>
        <strain evidence="11">QP</strain>
    </source>
</reference>
<keyword evidence="6" id="KW-0175">Coiled coil</keyword>
<feature type="region of interest" description="Disordered" evidence="10">
    <location>
        <begin position="128"/>
        <end position="192"/>
    </location>
</feature>
<evidence type="ECO:0000256" key="8">
    <source>
        <dbReference type="ARBA" id="ARBA00023242"/>
    </source>
</evidence>
<keyword evidence="9" id="KW-0227">DNA damage</keyword>
<dbReference type="PANTHER" id="PTHR13476">
    <property type="entry name" value="CHROMATIN MODIFICATION-RELATED PROTEIN MEAF6"/>
    <property type="match status" value="1"/>
</dbReference>
<evidence type="ECO:0000256" key="4">
    <source>
        <dbReference type="ARBA" id="ARBA00022853"/>
    </source>
</evidence>
<comment type="subcellular location">
    <subcellularLocation>
        <location evidence="1 9">Nucleus</location>
    </subcellularLocation>
</comment>
<evidence type="ECO:0000256" key="10">
    <source>
        <dbReference type="SAM" id="MobiDB-lite"/>
    </source>
</evidence>
<dbReference type="InterPro" id="IPR015418">
    <property type="entry name" value="Eaf6"/>
</dbReference>
<dbReference type="GO" id="GO:0035267">
    <property type="term" value="C:NuA4 histone acetyltransferase complex"/>
    <property type="evidence" value="ECO:0007669"/>
    <property type="project" value="UniProtKB-UniRule"/>
</dbReference>
<dbReference type="GO" id="GO:0006281">
    <property type="term" value="P:DNA repair"/>
    <property type="evidence" value="ECO:0007669"/>
    <property type="project" value="UniProtKB-UniRule"/>
</dbReference>
<evidence type="ECO:0000256" key="3">
    <source>
        <dbReference type="ARBA" id="ARBA00018504"/>
    </source>
</evidence>
<dbReference type="AlphaFoldDB" id="A0AAD4LPX8"/>
<keyword evidence="5 9" id="KW-0805">Transcription regulation</keyword>
<comment type="subunit">
    <text evidence="9">Component of the NuA4 histone acetyltransferase complex.</text>
</comment>
<keyword evidence="12" id="KW-1185">Reference proteome</keyword>
<organism evidence="11 12">
    <name type="scientific">Lactarius akahatsu</name>
    <dbReference type="NCBI Taxonomy" id="416441"/>
    <lineage>
        <taxon>Eukaryota</taxon>
        <taxon>Fungi</taxon>
        <taxon>Dikarya</taxon>
        <taxon>Basidiomycota</taxon>
        <taxon>Agaricomycotina</taxon>
        <taxon>Agaricomycetes</taxon>
        <taxon>Russulales</taxon>
        <taxon>Russulaceae</taxon>
        <taxon>Lactarius</taxon>
    </lineage>
</organism>
<comment type="function">
    <text evidence="9">Component of the NuA4 histone acetyltransferase complex which is involved in transcriptional activation of selected genes principally by acetylation of nucleosomal histone H4 and H2A. The NuA4 complex is also involved in DNA repair.</text>
</comment>
<dbReference type="Proteomes" id="UP001201163">
    <property type="component" value="Unassembled WGS sequence"/>
</dbReference>
<keyword evidence="8 9" id="KW-0539">Nucleus</keyword>
<name>A0AAD4LPX8_9AGAM</name>
<evidence type="ECO:0000313" key="11">
    <source>
        <dbReference type="EMBL" id="KAH8998407.1"/>
    </source>
</evidence>
<evidence type="ECO:0000256" key="1">
    <source>
        <dbReference type="ARBA" id="ARBA00004123"/>
    </source>
</evidence>
<sequence length="192" mass="21060">MAATEGPTPTAEEKTRIMTAKKELIQALMKKRALDKQLAQIEVQMHALEGQYLVETSAHSGGNIIHGFEGYLKNQVTKKRYELSDADRLFSTSSLTYQRSLELSGEGEESAATADDFKQPISGLTTVVLPPAPRVPELTPAQLKKNRDREYQRKKRAAASRRSVGTVSDDEGSAMAGGGRRPSKRARVADDD</sequence>
<keyword evidence="4 9" id="KW-0156">Chromatin regulator</keyword>
<evidence type="ECO:0000256" key="5">
    <source>
        <dbReference type="ARBA" id="ARBA00023015"/>
    </source>
</evidence>
<evidence type="ECO:0000256" key="7">
    <source>
        <dbReference type="ARBA" id="ARBA00023163"/>
    </source>
</evidence>
<evidence type="ECO:0000256" key="9">
    <source>
        <dbReference type="RuleBase" id="RU368022"/>
    </source>
</evidence>
<gene>
    <name evidence="11" type="ORF">EDB92DRAFT_1791646</name>
</gene>
<dbReference type="GO" id="GO:0005634">
    <property type="term" value="C:nucleus"/>
    <property type="evidence" value="ECO:0007669"/>
    <property type="project" value="UniProtKB-SubCell"/>
</dbReference>
<proteinExistence type="inferred from homology"/>
<dbReference type="Pfam" id="PF09340">
    <property type="entry name" value="NuA4"/>
    <property type="match status" value="1"/>
</dbReference>
<evidence type="ECO:0000256" key="6">
    <source>
        <dbReference type="ARBA" id="ARBA00023054"/>
    </source>
</evidence>
<comment type="similarity">
    <text evidence="2 9">Belongs to the EAF6 family.</text>
</comment>
<dbReference type="GO" id="GO:0006325">
    <property type="term" value="P:chromatin organization"/>
    <property type="evidence" value="ECO:0007669"/>
    <property type="project" value="UniProtKB-KW"/>
</dbReference>
<keyword evidence="9" id="KW-0234">DNA repair</keyword>
<dbReference type="EMBL" id="JAKELL010000005">
    <property type="protein sequence ID" value="KAH8998407.1"/>
    <property type="molecule type" value="Genomic_DNA"/>
</dbReference>
<evidence type="ECO:0000313" key="12">
    <source>
        <dbReference type="Proteomes" id="UP001201163"/>
    </source>
</evidence>
<accession>A0AAD4LPX8</accession>
<keyword evidence="7 9" id="KW-0804">Transcription</keyword>
<comment type="caution">
    <text evidence="11">The sequence shown here is derived from an EMBL/GenBank/DDBJ whole genome shotgun (WGS) entry which is preliminary data.</text>
</comment>
<evidence type="ECO:0000256" key="2">
    <source>
        <dbReference type="ARBA" id="ARBA00010916"/>
    </source>
</evidence>
<protein>
    <recommendedName>
        <fullName evidence="3 9">Chromatin modification-related protein EAF6</fullName>
    </recommendedName>
</protein>